<feature type="non-terminal residue" evidence="1">
    <location>
        <position position="50"/>
    </location>
</feature>
<dbReference type="Gene3D" id="3.40.720.10">
    <property type="entry name" value="Alkaline Phosphatase, subunit A"/>
    <property type="match status" value="1"/>
</dbReference>
<reference evidence="1" key="1">
    <citation type="submission" date="2018-05" db="EMBL/GenBank/DDBJ databases">
        <authorList>
            <person name="Lanie J.A."/>
            <person name="Ng W.-L."/>
            <person name="Kazmierczak K.M."/>
            <person name="Andrzejewski T.M."/>
            <person name="Davidsen T.M."/>
            <person name="Wayne K.J."/>
            <person name="Tettelin H."/>
            <person name="Glass J.I."/>
            <person name="Rusch D."/>
            <person name="Podicherti R."/>
            <person name="Tsui H.-C.T."/>
            <person name="Winkler M.E."/>
        </authorList>
    </citation>
    <scope>NUCLEOTIDE SEQUENCE</scope>
</reference>
<protein>
    <recommendedName>
        <fullName evidence="2">Sulfatase N-terminal domain-containing protein</fullName>
    </recommendedName>
</protein>
<dbReference type="AlphaFoldDB" id="A0A382G5W7"/>
<name>A0A382G5W7_9ZZZZ</name>
<accession>A0A382G5W7</accession>
<dbReference type="SUPFAM" id="SSF53649">
    <property type="entry name" value="Alkaline phosphatase-like"/>
    <property type="match status" value="1"/>
</dbReference>
<dbReference type="InterPro" id="IPR017850">
    <property type="entry name" value="Alkaline_phosphatase_core_sf"/>
</dbReference>
<proteinExistence type="predicted"/>
<organism evidence="1">
    <name type="scientific">marine metagenome</name>
    <dbReference type="NCBI Taxonomy" id="408172"/>
    <lineage>
        <taxon>unclassified sequences</taxon>
        <taxon>metagenomes</taxon>
        <taxon>ecological metagenomes</taxon>
    </lineage>
</organism>
<dbReference type="EMBL" id="UINC01053262">
    <property type="protein sequence ID" value="SVB69561.1"/>
    <property type="molecule type" value="Genomic_DNA"/>
</dbReference>
<gene>
    <name evidence="1" type="ORF">METZ01_LOCUS222415</name>
</gene>
<evidence type="ECO:0008006" key="2">
    <source>
        <dbReference type="Google" id="ProtNLM"/>
    </source>
</evidence>
<evidence type="ECO:0000313" key="1">
    <source>
        <dbReference type="EMBL" id="SVB69561.1"/>
    </source>
</evidence>
<sequence>MKRTLSFLGLLFALGQAQAVERPNILWIYLEDVSGWFGCYGDKVIETPNI</sequence>